<dbReference type="Pfam" id="PF00583">
    <property type="entry name" value="Acetyltransf_1"/>
    <property type="match status" value="1"/>
</dbReference>
<evidence type="ECO:0000259" key="1">
    <source>
        <dbReference type="PROSITE" id="PS51186"/>
    </source>
</evidence>
<dbReference type="OrthoDB" id="9795206at2"/>
<name>A0A0P6W2E2_9BACI</name>
<proteinExistence type="predicted"/>
<comment type="caution">
    <text evidence="2">The sequence shown here is derived from an EMBL/GenBank/DDBJ whole genome shotgun (WGS) entry which is preliminary data.</text>
</comment>
<dbReference type="Gene3D" id="3.40.630.30">
    <property type="match status" value="1"/>
</dbReference>
<dbReference type="RefSeq" id="WP_060672126.1">
    <property type="nucleotide sequence ID" value="NZ_LIXZ01000005.1"/>
</dbReference>
<dbReference type="PANTHER" id="PTHR43415">
    <property type="entry name" value="SPERMIDINE N(1)-ACETYLTRANSFERASE"/>
    <property type="match status" value="1"/>
</dbReference>
<dbReference type="SUPFAM" id="SSF55729">
    <property type="entry name" value="Acyl-CoA N-acyltransferases (Nat)"/>
    <property type="match status" value="1"/>
</dbReference>
<feature type="domain" description="N-acetyltransferase" evidence="1">
    <location>
        <begin position="19"/>
        <end position="174"/>
    </location>
</feature>
<sequence length="174" mass="20538">MNLHIKKLTHPNTTILKALNQWDNDPDLIPFIHPNQNREELEQQSDMNLDELKDRLDSHHTFLLYLENKLVGEMNYMIDPGHLYKKVRGTAWVGITIGDPGARGRGIGYKAIRHLEMEIKKHGLNRIELGVFEFNTQAYKLYRQMGYQEIARIPDFTYWNDKMWSDIRMEKVLA</sequence>
<dbReference type="Proteomes" id="UP000050398">
    <property type="component" value="Unassembled WGS sequence"/>
</dbReference>
<dbReference type="GO" id="GO:0016747">
    <property type="term" value="F:acyltransferase activity, transferring groups other than amino-acyl groups"/>
    <property type="evidence" value="ECO:0007669"/>
    <property type="project" value="InterPro"/>
</dbReference>
<organism evidence="2 3">
    <name type="scientific">Rossellomorea vietnamensis</name>
    <dbReference type="NCBI Taxonomy" id="218284"/>
    <lineage>
        <taxon>Bacteria</taxon>
        <taxon>Bacillati</taxon>
        <taxon>Bacillota</taxon>
        <taxon>Bacilli</taxon>
        <taxon>Bacillales</taxon>
        <taxon>Bacillaceae</taxon>
        <taxon>Rossellomorea</taxon>
    </lineage>
</organism>
<accession>A0A0P6W2E2</accession>
<reference evidence="2 3" key="1">
    <citation type="submission" date="2015-08" db="EMBL/GenBank/DDBJ databases">
        <title>Draft Genome Sequence of Bacillus vietnamensis UCD-SED5.</title>
        <authorList>
            <person name="Lee R.D."/>
            <person name="Jospin G."/>
            <person name="Lang J.M."/>
            <person name="Coil D.A."/>
            <person name="Eisen J.A."/>
        </authorList>
    </citation>
    <scope>NUCLEOTIDE SEQUENCE [LARGE SCALE GENOMIC DNA]</scope>
    <source>
        <strain evidence="2 3">UCD-SED5</strain>
    </source>
</reference>
<dbReference type="InterPro" id="IPR000182">
    <property type="entry name" value="GNAT_dom"/>
</dbReference>
<dbReference type="AlphaFoldDB" id="A0A0P6W2E2"/>
<gene>
    <name evidence="2" type="ORF">AM506_08885</name>
</gene>
<protein>
    <recommendedName>
        <fullName evidence="1">N-acetyltransferase domain-containing protein</fullName>
    </recommendedName>
</protein>
<dbReference type="CDD" id="cd04301">
    <property type="entry name" value="NAT_SF"/>
    <property type="match status" value="1"/>
</dbReference>
<dbReference type="InterPro" id="IPR016181">
    <property type="entry name" value="Acyl_CoA_acyltransferase"/>
</dbReference>
<evidence type="ECO:0000313" key="2">
    <source>
        <dbReference type="EMBL" id="KPL60156.1"/>
    </source>
</evidence>
<dbReference type="PATRIC" id="fig|218284.4.peg.3416"/>
<dbReference type="PROSITE" id="PS51186">
    <property type="entry name" value="GNAT"/>
    <property type="match status" value="1"/>
</dbReference>
<dbReference type="EMBL" id="LIXZ01000005">
    <property type="protein sequence ID" value="KPL60156.1"/>
    <property type="molecule type" value="Genomic_DNA"/>
</dbReference>
<dbReference type="PANTHER" id="PTHR43415:SF3">
    <property type="entry name" value="GNAT-FAMILY ACETYLTRANSFERASE"/>
    <property type="match status" value="1"/>
</dbReference>
<evidence type="ECO:0000313" key="3">
    <source>
        <dbReference type="Proteomes" id="UP000050398"/>
    </source>
</evidence>